<dbReference type="CDD" id="cd09274">
    <property type="entry name" value="RNase_HI_RT_Ty3"/>
    <property type="match status" value="1"/>
</dbReference>
<dbReference type="GO" id="GO:0004519">
    <property type="term" value="F:endonuclease activity"/>
    <property type="evidence" value="ECO:0007669"/>
    <property type="project" value="UniProtKB-KW"/>
</dbReference>
<dbReference type="Proteomes" id="UP000762676">
    <property type="component" value="Unassembled WGS sequence"/>
</dbReference>
<name>A0AAV4H8Q3_9GAST</name>
<evidence type="ECO:0000256" key="8">
    <source>
        <dbReference type="ARBA" id="ARBA00023268"/>
    </source>
</evidence>
<dbReference type="InterPro" id="IPR041577">
    <property type="entry name" value="RT_RNaseH_2"/>
</dbReference>
<dbReference type="AlphaFoldDB" id="A0AAV4H8Q3"/>
<evidence type="ECO:0000256" key="6">
    <source>
        <dbReference type="ARBA" id="ARBA00022801"/>
    </source>
</evidence>
<accession>A0AAV4H8Q3</accession>
<keyword evidence="11" id="KW-1185">Reference proteome</keyword>
<evidence type="ECO:0000256" key="2">
    <source>
        <dbReference type="ARBA" id="ARBA00022679"/>
    </source>
</evidence>
<dbReference type="PANTHER" id="PTHR37984:SF5">
    <property type="entry name" value="PROTEIN NYNRIN-LIKE"/>
    <property type="match status" value="1"/>
</dbReference>
<dbReference type="Gene3D" id="3.30.70.270">
    <property type="match status" value="2"/>
</dbReference>
<evidence type="ECO:0000259" key="9">
    <source>
        <dbReference type="PROSITE" id="PS50878"/>
    </source>
</evidence>
<evidence type="ECO:0000256" key="3">
    <source>
        <dbReference type="ARBA" id="ARBA00022695"/>
    </source>
</evidence>
<dbReference type="InterPro" id="IPR000477">
    <property type="entry name" value="RT_dom"/>
</dbReference>
<comment type="caution">
    <text evidence="10">The sequence shown here is derived from an EMBL/GenBank/DDBJ whole genome shotgun (WGS) entry which is preliminary data.</text>
</comment>
<dbReference type="Pfam" id="PF17919">
    <property type="entry name" value="RT_RNaseH_2"/>
    <property type="match status" value="1"/>
</dbReference>
<evidence type="ECO:0000313" key="10">
    <source>
        <dbReference type="EMBL" id="GFR94628.1"/>
    </source>
</evidence>
<dbReference type="EMBL" id="BMAT01001881">
    <property type="protein sequence ID" value="GFR94628.1"/>
    <property type="molecule type" value="Genomic_DNA"/>
</dbReference>
<dbReference type="Pfam" id="PF00078">
    <property type="entry name" value="RVT_1"/>
    <property type="match status" value="1"/>
</dbReference>
<dbReference type="FunFam" id="3.30.70.270:FF:000026">
    <property type="entry name" value="Transposon Ty3-G Gag-Pol polyprotein"/>
    <property type="match status" value="1"/>
</dbReference>
<keyword evidence="3" id="KW-0548">Nucleotidyltransferase</keyword>
<evidence type="ECO:0000256" key="1">
    <source>
        <dbReference type="ARBA" id="ARBA00022670"/>
    </source>
</evidence>
<gene>
    <name evidence="10" type="ORF">ElyMa_000923900</name>
</gene>
<dbReference type="PROSITE" id="PS50878">
    <property type="entry name" value="RT_POL"/>
    <property type="match status" value="1"/>
</dbReference>
<keyword evidence="6" id="KW-0378">Hydrolase</keyword>
<dbReference type="Pfam" id="PF20936">
    <property type="entry name" value="GCIP_C"/>
    <property type="match status" value="1"/>
</dbReference>
<dbReference type="GO" id="GO:0006508">
    <property type="term" value="P:proteolysis"/>
    <property type="evidence" value="ECO:0007669"/>
    <property type="project" value="UniProtKB-KW"/>
</dbReference>
<dbReference type="SUPFAM" id="SSF56672">
    <property type="entry name" value="DNA/RNA polymerases"/>
    <property type="match status" value="1"/>
</dbReference>
<evidence type="ECO:0000256" key="7">
    <source>
        <dbReference type="ARBA" id="ARBA00022918"/>
    </source>
</evidence>
<dbReference type="Pfam" id="PF13324">
    <property type="entry name" value="GCIP_N"/>
    <property type="match status" value="1"/>
</dbReference>
<dbReference type="PANTHER" id="PTHR37984">
    <property type="entry name" value="PROTEIN CBG26694"/>
    <property type="match status" value="1"/>
</dbReference>
<proteinExistence type="predicted"/>
<sequence>DLNSNLRGKTIFSKLDLVRGYHQIPVAEEDIPKTAIITPFGLYEYLKMPFGLKNAAQAFQRLMDGILHDLNCCFVYLDDILIASSSPKEHEADLRSVFHLLATNGLVINTQKCIFGQATMTFLNHKVTPKGITPVPEKVKAITEFPKPNDKKALQRFLGMLNYYHRFLPGIAKCLAPLTEATKSRSKVITWTDDCQTAFEAAKSSLASATLLNHPDPKSETRLSTDASDSAIGAELSQKHHGMWRPIAFFSRKLTSPQSRYSTFDRELLAIYSAIQHFRFFLEGRPFSVLTDHKPLTYALTNGERKKEGKKPFQRENYWGSVDALFKMLSTETTKISLAFSKKPFPSVKNTEAMVHELEKQILTLVSLYYSLPISEGATLLSQYQKSVLQVLDCLVGFASSLSEAVDSERHTKRLQWTGGVWEASSFLFLRENKQIVKKCLAETAELVQDALGEINEARETDGCIDGLNTDQDGLHGEPETWSDQDRTVIDACEGLVKTTKAVLKKARECVDKRGSNDTESAVSTLDDFVNLTSPINSSVDDFICCIYAPVNYAALNDNGKLLSEVIDKCLQFLR</sequence>
<keyword evidence="5" id="KW-0255">Endonuclease</keyword>
<dbReference type="InterPro" id="IPR049318">
    <property type="entry name" value="GCIP_C"/>
</dbReference>
<evidence type="ECO:0000313" key="11">
    <source>
        <dbReference type="Proteomes" id="UP000762676"/>
    </source>
</evidence>
<dbReference type="CDD" id="cd01647">
    <property type="entry name" value="RT_LTR"/>
    <property type="match status" value="1"/>
</dbReference>
<dbReference type="GO" id="GO:0003964">
    <property type="term" value="F:RNA-directed DNA polymerase activity"/>
    <property type="evidence" value="ECO:0007669"/>
    <property type="project" value="UniProtKB-KW"/>
</dbReference>
<keyword evidence="4" id="KW-0540">Nuclease</keyword>
<dbReference type="GO" id="GO:0008233">
    <property type="term" value="F:peptidase activity"/>
    <property type="evidence" value="ECO:0007669"/>
    <property type="project" value="UniProtKB-KW"/>
</dbReference>
<reference evidence="10 11" key="1">
    <citation type="journal article" date="2021" name="Elife">
        <title>Chloroplast acquisition without the gene transfer in kleptoplastic sea slugs, Plakobranchus ocellatus.</title>
        <authorList>
            <person name="Maeda T."/>
            <person name="Takahashi S."/>
            <person name="Yoshida T."/>
            <person name="Shimamura S."/>
            <person name="Takaki Y."/>
            <person name="Nagai Y."/>
            <person name="Toyoda A."/>
            <person name="Suzuki Y."/>
            <person name="Arimoto A."/>
            <person name="Ishii H."/>
            <person name="Satoh N."/>
            <person name="Nishiyama T."/>
            <person name="Hasebe M."/>
            <person name="Maruyama T."/>
            <person name="Minagawa J."/>
            <person name="Obokata J."/>
            <person name="Shigenobu S."/>
        </authorList>
    </citation>
    <scope>NUCLEOTIDE SEQUENCE [LARGE SCALE GENOMIC DNA]</scope>
</reference>
<keyword evidence="1" id="KW-0645">Protease</keyword>
<dbReference type="InterPro" id="IPR043128">
    <property type="entry name" value="Rev_trsase/Diguanyl_cyclase"/>
</dbReference>
<keyword evidence="7" id="KW-0695">RNA-directed DNA polymerase</keyword>
<dbReference type="Gene3D" id="1.20.1420.10">
    <property type="entry name" value="Talin, central domain"/>
    <property type="match status" value="1"/>
</dbReference>
<keyword evidence="8" id="KW-0511">Multifunctional enzyme</keyword>
<dbReference type="FunFam" id="3.10.10.10:FF:000007">
    <property type="entry name" value="Retrovirus-related Pol polyprotein from transposon 17.6-like Protein"/>
    <property type="match status" value="1"/>
</dbReference>
<feature type="domain" description="Reverse transcriptase" evidence="9">
    <location>
        <begin position="1"/>
        <end position="127"/>
    </location>
</feature>
<dbReference type="Gene3D" id="3.10.10.10">
    <property type="entry name" value="HIV Type 1 Reverse Transcriptase, subunit A, domain 1"/>
    <property type="match status" value="1"/>
</dbReference>
<dbReference type="InterPro" id="IPR050951">
    <property type="entry name" value="Retrovirus_Pol_polyprotein"/>
</dbReference>
<evidence type="ECO:0000256" key="4">
    <source>
        <dbReference type="ARBA" id="ARBA00022722"/>
    </source>
</evidence>
<dbReference type="InterPro" id="IPR049317">
    <property type="entry name" value="GCIP-like_N"/>
</dbReference>
<dbReference type="InterPro" id="IPR043502">
    <property type="entry name" value="DNA/RNA_pol_sf"/>
</dbReference>
<dbReference type="Gene3D" id="1.20.1410.10">
    <property type="entry name" value="I/LWEQ domain"/>
    <property type="match status" value="1"/>
</dbReference>
<dbReference type="FunFam" id="3.10.20.370:FF:000001">
    <property type="entry name" value="Retrovirus-related Pol polyprotein from transposon 17.6-like protein"/>
    <property type="match status" value="1"/>
</dbReference>
<feature type="non-terminal residue" evidence="10">
    <location>
        <position position="1"/>
    </location>
</feature>
<keyword evidence="2" id="KW-0808">Transferase</keyword>
<evidence type="ECO:0000256" key="5">
    <source>
        <dbReference type="ARBA" id="ARBA00022759"/>
    </source>
</evidence>
<organism evidence="10 11">
    <name type="scientific">Elysia marginata</name>
    <dbReference type="NCBI Taxonomy" id="1093978"/>
    <lineage>
        <taxon>Eukaryota</taxon>
        <taxon>Metazoa</taxon>
        <taxon>Spiralia</taxon>
        <taxon>Lophotrochozoa</taxon>
        <taxon>Mollusca</taxon>
        <taxon>Gastropoda</taxon>
        <taxon>Heterobranchia</taxon>
        <taxon>Euthyneura</taxon>
        <taxon>Panpulmonata</taxon>
        <taxon>Sacoglossa</taxon>
        <taxon>Placobranchoidea</taxon>
        <taxon>Plakobranchidae</taxon>
        <taxon>Elysia</taxon>
    </lineage>
</organism>
<protein>
    <submittedName>
        <fullName evidence="10">Pol polyprotein</fullName>
    </submittedName>
</protein>